<gene>
    <name evidence="2" type="ORF">AOY20_09075</name>
</gene>
<dbReference type="OrthoDB" id="6685106at2"/>
<keyword evidence="1" id="KW-1133">Transmembrane helix</keyword>
<accession>A0A0N9W1Z6</accession>
<evidence type="ECO:0000256" key="1">
    <source>
        <dbReference type="SAM" id="Phobius"/>
    </source>
</evidence>
<keyword evidence="1" id="KW-0472">Membrane</keyword>
<dbReference type="STRING" id="1324350.AOY20_09075"/>
<keyword evidence="1" id="KW-0812">Transmembrane</keyword>
<dbReference type="EMBL" id="CP012808">
    <property type="protein sequence ID" value="ALH95669.1"/>
    <property type="molecule type" value="Genomic_DNA"/>
</dbReference>
<proteinExistence type="predicted"/>
<sequence length="159" mass="18408">MGSKKKIYEPLVGPHMEQALVLCDEIMTGMKKFKKDIHFLDSNQLFENKYSKALLLIANKIDELNFHIRQLMDPKSIYFNILRLALLSIGNLPNIFIITAHYIDPKQKHKRLLNQNAFAYEYAVAKQNIQYTSEILNNVTNGDPSCRCLIKPTLGRKLR</sequence>
<evidence type="ECO:0000313" key="2">
    <source>
        <dbReference type="EMBL" id="ALH95669.1"/>
    </source>
</evidence>
<dbReference type="AlphaFoldDB" id="A0A0N9W1Z6"/>
<keyword evidence="3" id="KW-1185">Reference proteome</keyword>
<dbReference type="RefSeq" id="WP_054581560.1">
    <property type="nucleotide sequence ID" value="NZ_CP012808.1"/>
</dbReference>
<dbReference type="Proteomes" id="UP000064939">
    <property type="component" value="Chromosome"/>
</dbReference>
<organism evidence="2 3">
    <name type="scientific">Acinetobacter equi</name>
    <dbReference type="NCBI Taxonomy" id="1324350"/>
    <lineage>
        <taxon>Bacteria</taxon>
        <taxon>Pseudomonadati</taxon>
        <taxon>Pseudomonadota</taxon>
        <taxon>Gammaproteobacteria</taxon>
        <taxon>Moraxellales</taxon>
        <taxon>Moraxellaceae</taxon>
        <taxon>Acinetobacter</taxon>
    </lineage>
</organism>
<evidence type="ECO:0000313" key="3">
    <source>
        <dbReference type="Proteomes" id="UP000064939"/>
    </source>
</evidence>
<feature type="transmembrane region" description="Helical" evidence="1">
    <location>
        <begin position="81"/>
        <end position="103"/>
    </location>
</feature>
<protein>
    <submittedName>
        <fullName evidence="2">Uncharacterized protein</fullName>
    </submittedName>
</protein>
<dbReference type="KEGG" id="aei:AOY20_09075"/>
<name>A0A0N9W1Z6_9GAMM</name>
<reference evidence="2 3" key="1">
    <citation type="journal article" date="2015" name="Int. J. Syst. Evol. Microbiol.">
        <title>Acinetobacter equi sp. nov. isolated from horse faeces.</title>
        <authorList>
            <person name="Poppel M.T."/>
            <person name="Skiebe E."/>
            <person name="Laue M."/>
            <person name="Bergmann H."/>
            <person name="Ebersberger I."/>
            <person name="Garn T."/>
            <person name="Fruth A."/>
            <person name="Baumgardt S."/>
            <person name="Busse H.J."/>
            <person name="Wilharm G."/>
        </authorList>
    </citation>
    <scope>NUCLEOTIDE SEQUENCE [LARGE SCALE GENOMIC DNA]</scope>
    <source>
        <strain evidence="2 3">114</strain>
    </source>
</reference>